<dbReference type="AlphaFoldDB" id="A0A9W8SFS3"/>
<evidence type="ECO:0008006" key="4">
    <source>
        <dbReference type="Google" id="ProtNLM"/>
    </source>
</evidence>
<comment type="caution">
    <text evidence="2">The sequence shown here is derived from an EMBL/GenBank/DDBJ whole genome shotgun (WGS) entry which is preliminary data.</text>
</comment>
<dbReference type="OrthoDB" id="5427399at2759"/>
<proteinExistence type="predicted"/>
<evidence type="ECO:0000256" key="1">
    <source>
        <dbReference type="SAM" id="MobiDB-lite"/>
    </source>
</evidence>
<dbReference type="EMBL" id="JAOQAZ010000002">
    <property type="protein sequence ID" value="KAJ4269822.1"/>
    <property type="molecule type" value="Genomic_DNA"/>
</dbReference>
<name>A0A9W8SFS3_9HYPO</name>
<gene>
    <name evidence="2" type="ORF">NW762_001491</name>
</gene>
<organism evidence="2 3">
    <name type="scientific">Fusarium torreyae</name>
    <dbReference type="NCBI Taxonomy" id="1237075"/>
    <lineage>
        <taxon>Eukaryota</taxon>
        <taxon>Fungi</taxon>
        <taxon>Dikarya</taxon>
        <taxon>Ascomycota</taxon>
        <taxon>Pezizomycotina</taxon>
        <taxon>Sordariomycetes</taxon>
        <taxon>Hypocreomycetidae</taxon>
        <taxon>Hypocreales</taxon>
        <taxon>Nectriaceae</taxon>
        <taxon>Fusarium</taxon>
    </lineage>
</organism>
<evidence type="ECO:0000313" key="2">
    <source>
        <dbReference type="EMBL" id="KAJ4269822.1"/>
    </source>
</evidence>
<feature type="compositionally biased region" description="Acidic residues" evidence="1">
    <location>
        <begin position="312"/>
        <end position="329"/>
    </location>
</feature>
<protein>
    <recommendedName>
        <fullName evidence="4">F-box domain-containing protein</fullName>
    </recommendedName>
</protein>
<dbReference type="Proteomes" id="UP001152049">
    <property type="component" value="Unassembled WGS sequence"/>
</dbReference>
<sequence length="503" mass="57160">MGLGNFPLELLAEIFSLDGPLIRQDIKSVRLTCRKFCKVATPILFYCIQISPLFQDQKAFFKIAESDLSCFVRVIVWNELGGDLSAFKLKTARDNIGENEQRFLETLMADAETLFWLKVWNPDPYRPTTLDFPEDHTISRAGYPMTVEAIRTFINNSERKCVYNLGFTAFLVPTLKALAKAPQPKVTRLLYADEGYKTRTALTRLKVEDTEAFSTLQHLDLCISGPRVEPIDLKGFLACLGNARKLTNLQLCQEKRWQFSPFIINLLSQIPTLPCLTEVYLKEVLSPSALKKFIGRHAATLKGVKVIPRYDQEDDDDDEDYDDADDDEGGGGPGGINVLTALDYSNISFDQETTGKSGINDDEGVPDVDMDTDMRPFQSEDAQNLRTKNAPLWDWGRDEDGGVWYWQVPDTAGYITDGHETEVWYFEHNRGHAYGQDPLEFWADWDDGPDSEDKATPTPYGWGLLHFVQQKGEVGSRIPFEDTEYKVMEVVRDARRPNVFLRI</sequence>
<feature type="region of interest" description="Disordered" evidence="1">
    <location>
        <begin position="309"/>
        <end position="335"/>
    </location>
</feature>
<reference evidence="2" key="1">
    <citation type="submission" date="2022-09" db="EMBL/GenBank/DDBJ databases">
        <title>Fusarium specimens isolated from Avocado Roots.</title>
        <authorList>
            <person name="Stajich J."/>
            <person name="Roper C."/>
            <person name="Heimlech-Rivalta G."/>
        </authorList>
    </citation>
    <scope>NUCLEOTIDE SEQUENCE</scope>
    <source>
        <strain evidence="2">CF00136</strain>
    </source>
</reference>
<accession>A0A9W8SFS3</accession>
<keyword evidence="3" id="KW-1185">Reference proteome</keyword>
<evidence type="ECO:0000313" key="3">
    <source>
        <dbReference type="Proteomes" id="UP001152049"/>
    </source>
</evidence>
<dbReference type="CDD" id="cd09917">
    <property type="entry name" value="F-box_SF"/>
    <property type="match status" value="1"/>
</dbReference>